<evidence type="ECO:0000256" key="2">
    <source>
        <dbReference type="SAM" id="SignalP"/>
    </source>
</evidence>
<comment type="caution">
    <text evidence="3">The sequence shown here is derived from an EMBL/GenBank/DDBJ whole genome shotgun (WGS) entry which is preliminary data.</text>
</comment>
<organism evidence="3 4">
    <name type="scientific">Gulo gulo</name>
    <name type="common">Wolverine</name>
    <name type="synonym">Gluton</name>
    <dbReference type="NCBI Taxonomy" id="48420"/>
    <lineage>
        <taxon>Eukaryota</taxon>
        <taxon>Metazoa</taxon>
        <taxon>Chordata</taxon>
        <taxon>Craniata</taxon>
        <taxon>Vertebrata</taxon>
        <taxon>Euteleostomi</taxon>
        <taxon>Mammalia</taxon>
        <taxon>Eutheria</taxon>
        <taxon>Laurasiatheria</taxon>
        <taxon>Carnivora</taxon>
        <taxon>Caniformia</taxon>
        <taxon>Musteloidea</taxon>
        <taxon>Mustelidae</taxon>
        <taxon>Guloninae</taxon>
        <taxon>Gulo</taxon>
    </lineage>
</organism>
<feature type="region of interest" description="Disordered" evidence="1">
    <location>
        <begin position="40"/>
        <end position="68"/>
    </location>
</feature>
<evidence type="ECO:0000313" key="4">
    <source>
        <dbReference type="Proteomes" id="UP000269945"/>
    </source>
</evidence>
<name>A0A9X9MC76_GULGU</name>
<dbReference type="EMBL" id="CYRY02046297">
    <property type="protein sequence ID" value="VCX41980.1"/>
    <property type="molecule type" value="Genomic_DNA"/>
</dbReference>
<feature type="chain" id="PRO_5040943961" evidence="2">
    <location>
        <begin position="23"/>
        <end position="68"/>
    </location>
</feature>
<proteinExistence type="predicted"/>
<evidence type="ECO:0000256" key="1">
    <source>
        <dbReference type="SAM" id="MobiDB-lite"/>
    </source>
</evidence>
<dbReference type="Proteomes" id="UP000269945">
    <property type="component" value="Unassembled WGS sequence"/>
</dbReference>
<keyword evidence="4" id="KW-1185">Reference proteome</keyword>
<gene>
    <name evidence="3" type="ORF">BN2614_LOCUS1</name>
</gene>
<protein>
    <submittedName>
        <fullName evidence="3">Uncharacterized protein</fullName>
    </submittedName>
</protein>
<evidence type="ECO:0000313" key="3">
    <source>
        <dbReference type="EMBL" id="VCX41980.1"/>
    </source>
</evidence>
<feature type="signal peptide" evidence="2">
    <location>
        <begin position="1"/>
        <end position="22"/>
    </location>
</feature>
<dbReference type="AlphaFoldDB" id="A0A9X9MC76"/>
<sequence>MIKGMEITIVPMVVIRTVVAMAANDYTGCNNSGNSGYGQGYADYRGQQSSSGKVSQGGGNHQNNYQPC</sequence>
<accession>A0A9X9MC76</accession>
<reference evidence="3 4" key="1">
    <citation type="submission" date="2018-10" db="EMBL/GenBank/DDBJ databases">
        <authorList>
            <person name="Ekblom R."/>
            <person name="Jareborg N."/>
        </authorList>
    </citation>
    <scope>NUCLEOTIDE SEQUENCE [LARGE SCALE GENOMIC DNA]</scope>
    <source>
        <tissue evidence="3">Muscle</tissue>
    </source>
</reference>
<keyword evidence="2" id="KW-0732">Signal</keyword>